<dbReference type="Gene3D" id="1.10.10.2830">
    <property type="match status" value="1"/>
</dbReference>
<dbReference type="Pfam" id="PF17762">
    <property type="entry name" value="HTH_ParB"/>
    <property type="match status" value="1"/>
</dbReference>
<dbReference type="GO" id="GO:0045881">
    <property type="term" value="P:positive regulation of sporulation resulting in formation of a cellular spore"/>
    <property type="evidence" value="ECO:0007669"/>
    <property type="project" value="TreeGrafter"/>
</dbReference>
<dbReference type="Pfam" id="PF02195">
    <property type="entry name" value="ParB_N"/>
    <property type="match status" value="1"/>
</dbReference>
<organism evidence="5 6">
    <name type="scientific">Flexistipes sinusarabici</name>
    <dbReference type="NCBI Taxonomy" id="2352"/>
    <lineage>
        <taxon>Bacteria</taxon>
        <taxon>Pseudomonadati</taxon>
        <taxon>Deferribacterota</taxon>
        <taxon>Deferribacteres</taxon>
        <taxon>Deferribacterales</taxon>
        <taxon>Flexistipitaceae</taxon>
        <taxon>Flexistipes</taxon>
    </lineage>
</organism>
<evidence type="ECO:0000313" key="6">
    <source>
        <dbReference type="Proteomes" id="UP000262325"/>
    </source>
</evidence>
<dbReference type="CDD" id="cd16393">
    <property type="entry name" value="SPO0J_N"/>
    <property type="match status" value="1"/>
</dbReference>
<dbReference type="EMBL" id="DPPF01000012">
    <property type="protein sequence ID" value="HCW92167.1"/>
    <property type="molecule type" value="Genomic_DNA"/>
</dbReference>
<keyword evidence="3" id="KW-0238">DNA-binding</keyword>
<dbReference type="SMART" id="SM00470">
    <property type="entry name" value="ParB"/>
    <property type="match status" value="1"/>
</dbReference>
<dbReference type="Proteomes" id="UP000262325">
    <property type="component" value="Unassembled WGS sequence"/>
</dbReference>
<dbReference type="GO" id="GO:0005694">
    <property type="term" value="C:chromosome"/>
    <property type="evidence" value="ECO:0007669"/>
    <property type="project" value="TreeGrafter"/>
</dbReference>
<proteinExistence type="inferred from homology"/>
<accession>A0A3D5Q8L0</accession>
<name>A0A3D5Q8L0_FLESI</name>
<dbReference type="NCBIfam" id="TIGR00180">
    <property type="entry name" value="parB_part"/>
    <property type="match status" value="1"/>
</dbReference>
<evidence type="ECO:0000256" key="3">
    <source>
        <dbReference type="ARBA" id="ARBA00023125"/>
    </source>
</evidence>
<dbReference type="InterPro" id="IPR004437">
    <property type="entry name" value="ParB/RepB/Spo0J"/>
</dbReference>
<evidence type="ECO:0000313" key="5">
    <source>
        <dbReference type="EMBL" id="HCW92167.1"/>
    </source>
</evidence>
<reference evidence="5 6" key="1">
    <citation type="journal article" date="2018" name="Nat. Biotechnol.">
        <title>A standardized bacterial taxonomy based on genome phylogeny substantially revises the tree of life.</title>
        <authorList>
            <person name="Parks D.H."/>
            <person name="Chuvochina M."/>
            <person name="Waite D.W."/>
            <person name="Rinke C."/>
            <person name="Skarshewski A."/>
            <person name="Chaumeil P.A."/>
            <person name="Hugenholtz P."/>
        </authorList>
    </citation>
    <scope>NUCLEOTIDE SEQUENCE [LARGE SCALE GENOMIC DNA]</scope>
    <source>
        <strain evidence="5">UBA8672</strain>
    </source>
</reference>
<dbReference type="GO" id="GO:0007059">
    <property type="term" value="P:chromosome segregation"/>
    <property type="evidence" value="ECO:0007669"/>
    <property type="project" value="UniProtKB-KW"/>
</dbReference>
<dbReference type="FunFam" id="1.10.10.2830:FF:000001">
    <property type="entry name" value="Chromosome partitioning protein ParB"/>
    <property type="match status" value="1"/>
</dbReference>
<dbReference type="PANTHER" id="PTHR33375:SF1">
    <property type="entry name" value="CHROMOSOME-PARTITIONING PROTEIN PARB-RELATED"/>
    <property type="match status" value="1"/>
</dbReference>
<sequence length="282" mass="32040">MKNKSPLGRGLESLIPKSEAETKNVVELDISDIQPNPQQPRKNFDRESLNDLVESIKSKGVIQPLIVGKFENKFILIAGERRWRAAGLAGLKKVPVVVRDIKDEQEKLELAIIENIQRENLNPHELAAAYKNLMEKYGYSQEQVAAVVGKSRSAVANSLRLLFLPTEILKSLEKGSISEGHARALLGLNDKETILEVFRKILQKKLTVRQTEDLIKKLNKGSNIQPKKEDKSVFIKDIEEELENYFHTKVEVKHKKNGGTIEIKYSTQDELNRIINELRGEK</sequence>
<comment type="similarity">
    <text evidence="1">Belongs to the ParB family.</text>
</comment>
<feature type="domain" description="ParB-like N-terminal" evidence="4">
    <location>
        <begin position="26"/>
        <end position="116"/>
    </location>
</feature>
<dbReference type="Gene3D" id="3.90.1530.30">
    <property type="match status" value="1"/>
</dbReference>
<dbReference type="InterPro" id="IPR003115">
    <property type="entry name" value="ParB_N"/>
</dbReference>
<dbReference type="FunFam" id="3.90.1530.30:FF:000001">
    <property type="entry name" value="Chromosome partitioning protein ParB"/>
    <property type="match status" value="1"/>
</dbReference>
<dbReference type="Pfam" id="PF23552">
    <property type="entry name" value="ParB_C"/>
    <property type="match status" value="1"/>
</dbReference>
<comment type="caution">
    <text evidence="5">The sequence shown here is derived from an EMBL/GenBank/DDBJ whole genome shotgun (WGS) entry which is preliminary data.</text>
</comment>
<evidence type="ECO:0000256" key="1">
    <source>
        <dbReference type="ARBA" id="ARBA00006295"/>
    </source>
</evidence>
<keyword evidence="2" id="KW-0159">Chromosome partition</keyword>
<dbReference type="InterPro" id="IPR050336">
    <property type="entry name" value="Chromosome_partition/occlusion"/>
</dbReference>
<dbReference type="GO" id="GO:0003677">
    <property type="term" value="F:DNA binding"/>
    <property type="evidence" value="ECO:0007669"/>
    <property type="project" value="UniProtKB-KW"/>
</dbReference>
<dbReference type="AlphaFoldDB" id="A0A3D5Q8L0"/>
<dbReference type="InterPro" id="IPR057240">
    <property type="entry name" value="ParB_dimer_C"/>
</dbReference>
<dbReference type="SUPFAM" id="SSF110849">
    <property type="entry name" value="ParB/Sulfiredoxin"/>
    <property type="match status" value="1"/>
</dbReference>
<evidence type="ECO:0000259" key="4">
    <source>
        <dbReference type="SMART" id="SM00470"/>
    </source>
</evidence>
<dbReference type="InterPro" id="IPR036086">
    <property type="entry name" value="ParB/Sulfiredoxin_sf"/>
</dbReference>
<protein>
    <submittedName>
        <fullName evidence="5">Chromosome partitioning protein ParB</fullName>
    </submittedName>
</protein>
<evidence type="ECO:0000256" key="2">
    <source>
        <dbReference type="ARBA" id="ARBA00022829"/>
    </source>
</evidence>
<gene>
    <name evidence="5" type="ORF">DHM44_00620</name>
</gene>
<dbReference type="InterPro" id="IPR041468">
    <property type="entry name" value="HTH_ParB/Spo0J"/>
</dbReference>
<dbReference type="PANTHER" id="PTHR33375">
    <property type="entry name" value="CHROMOSOME-PARTITIONING PROTEIN PARB-RELATED"/>
    <property type="match status" value="1"/>
</dbReference>